<feature type="domain" description="Protein kinase" evidence="14">
    <location>
        <begin position="1"/>
        <end position="207"/>
    </location>
</feature>
<dbReference type="PANTHER" id="PTHR23255">
    <property type="entry name" value="TRANSFORMING GROWTH FACTOR-BETA RECEPTOR TYPE I AND II"/>
    <property type="match status" value="1"/>
</dbReference>
<proteinExistence type="inferred from homology"/>
<dbReference type="GO" id="GO:0043235">
    <property type="term" value="C:receptor complex"/>
    <property type="evidence" value="ECO:0007669"/>
    <property type="project" value="TreeGrafter"/>
</dbReference>
<evidence type="ECO:0000313" key="16">
    <source>
        <dbReference type="Proteomes" id="UP000007875"/>
    </source>
</evidence>
<evidence type="ECO:0000256" key="10">
    <source>
        <dbReference type="ARBA" id="ARBA00022840"/>
    </source>
</evidence>
<keyword evidence="16" id="KW-1185">Reference proteome</keyword>
<dbReference type="GO" id="GO:0004675">
    <property type="term" value="F:transmembrane receptor protein serine/threonine kinase activity"/>
    <property type="evidence" value="ECO:0007669"/>
    <property type="project" value="UniProtKB-EC"/>
</dbReference>
<dbReference type="Ensembl" id="ENSCSAVT00000003245.1">
    <property type="protein sequence ID" value="ENSCSAVP00000003196.1"/>
    <property type="gene ID" value="ENSCSAVG00000001900.1"/>
</dbReference>
<evidence type="ECO:0000256" key="3">
    <source>
        <dbReference type="ARBA" id="ARBA00012401"/>
    </source>
</evidence>
<comment type="similarity">
    <text evidence="2">Belongs to the protein kinase superfamily. TKL Ser/Thr protein kinase family. TGFB receptor subfamily.</text>
</comment>
<evidence type="ECO:0000256" key="12">
    <source>
        <dbReference type="ARBA" id="ARBA00023136"/>
    </source>
</evidence>
<protein>
    <recommendedName>
        <fullName evidence="3">receptor protein serine/threonine kinase</fullName>
        <ecNumber evidence="3">2.7.11.30</ecNumber>
    </recommendedName>
</protein>
<evidence type="ECO:0000256" key="6">
    <source>
        <dbReference type="ARBA" id="ARBA00022692"/>
    </source>
</evidence>
<dbReference type="GO" id="GO:0071363">
    <property type="term" value="P:cellular response to growth factor stimulus"/>
    <property type="evidence" value="ECO:0007669"/>
    <property type="project" value="TreeGrafter"/>
</dbReference>
<keyword evidence="10" id="KW-0067">ATP-binding</keyword>
<evidence type="ECO:0000313" key="15">
    <source>
        <dbReference type="Ensembl" id="ENSCSAVP00000003196.1"/>
    </source>
</evidence>
<keyword evidence="8" id="KW-0547">Nucleotide-binding</keyword>
<dbReference type="GO" id="GO:0005886">
    <property type="term" value="C:plasma membrane"/>
    <property type="evidence" value="ECO:0007669"/>
    <property type="project" value="TreeGrafter"/>
</dbReference>
<keyword evidence="5" id="KW-0808">Transferase</keyword>
<evidence type="ECO:0000259" key="14">
    <source>
        <dbReference type="PROSITE" id="PS50011"/>
    </source>
</evidence>
<sequence>MLRHENILGFIAADNKDVGTWTELWLVSEYHENGSLFDYLGETRIDVASMLKIVGSIASGLAHLHNEIVGTLGKPPIDIPPNNRVGTKRYMAPEILDETLNMLHFDSFKRADIYSLGLVFWEVVRRCNIGGQNLDYQLPYFDMVPDDPSIEQMRTIVCEKNIRPQKETTWHKYDTTERMWRLMQECWYENGCARLTALRVKKSIARIEDEEGV</sequence>
<evidence type="ECO:0000256" key="9">
    <source>
        <dbReference type="ARBA" id="ARBA00022777"/>
    </source>
</evidence>
<reference evidence="16" key="1">
    <citation type="submission" date="2003-08" db="EMBL/GenBank/DDBJ databases">
        <authorList>
            <person name="Birren B."/>
            <person name="Nusbaum C."/>
            <person name="Abebe A."/>
            <person name="Abouelleil A."/>
            <person name="Adekoya E."/>
            <person name="Ait-zahra M."/>
            <person name="Allen N."/>
            <person name="Allen T."/>
            <person name="An P."/>
            <person name="Anderson M."/>
            <person name="Anderson S."/>
            <person name="Arachchi H."/>
            <person name="Armbruster J."/>
            <person name="Bachantsang P."/>
            <person name="Baldwin J."/>
            <person name="Barry A."/>
            <person name="Bayul T."/>
            <person name="Blitshsteyn B."/>
            <person name="Bloom T."/>
            <person name="Blye J."/>
            <person name="Boguslavskiy L."/>
            <person name="Borowsky M."/>
            <person name="Boukhgalter B."/>
            <person name="Brunache A."/>
            <person name="Butler J."/>
            <person name="Calixte N."/>
            <person name="Calvo S."/>
            <person name="Camarata J."/>
            <person name="Campo K."/>
            <person name="Chang J."/>
            <person name="Cheshatsang Y."/>
            <person name="Citroen M."/>
            <person name="Collymore A."/>
            <person name="Considine T."/>
            <person name="Cook A."/>
            <person name="Cooke P."/>
            <person name="Corum B."/>
            <person name="Cuomo C."/>
            <person name="David R."/>
            <person name="Dawoe T."/>
            <person name="Degray S."/>
            <person name="Dodge S."/>
            <person name="Dooley K."/>
            <person name="Dorje P."/>
            <person name="Dorjee K."/>
            <person name="Dorris L."/>
            <person name="Duffey N."/>
            <person name="Dupes A."/>
            <person name="Elkins T."/>
            <person name="Engels R."/>
            <person name="Erickson J."/>
            <person name="Farina A."/>
            <person name="Faro S."/>
            <person name="Ferreira P."/>
            <person name="Fischer H."/>
            <person name="Fitzgerald M."/>
            <person name="Foley K."/>
            <person name="Gage D."/>
            <person name="Galagan J."/>
            <person name="Gearin G."/>
            <person name="Gnerre S."/>
            <person name="Gnirke A."/>
            <person name="Goyette A."/>
            <person name="Graham J."/>
            <person name="Grandbois E."/>
            <person name="Gyaltsen K."/>
            <person name="Hafez N."/>
            <person name="Hagopian D."/>
            <person name="Hagos B."/>
            <person name="Hall J."/>
            <person name="Hatcher B."/>
            <person name="Heller A."/>
            <person name="Higgins H."/>
            <person name="Honan T."/>
            <person name="Horn A."/>
            <person name="Houde N."/>
            <person name="Hughes L."/>
            <person name="Hulme W."/>
            <person name="Husby E."/>
            <person name="Iliev I."/>
            <person name="Jaffe D."/>
            <person name="Jones C."/>
            <person name="Kamal M."/>
            <person name="Kamat A."/>
            <person name="Kamvysselis M."/>
            <person name="Karlsson E."/>
            <person name="Kells C."/>
            <person name="Kieu A."/>
            <person name="Kisner P."/>
            <person name="Kodira C."/>
            <person name="Kulbokas E."/>
            <person name="Labutti K."/>
            <person name="Lama D."/>
            <person name="Landers T."/>
            <person name="Leger J."/>
            <person name="Levine S."/>
            <person name="Lewis D."/>
            <person name="Lewis T."/>
            <person name="Lindblad-toh K."/>
            <person name="Liu X."/>
            <person name="Lokyitsang T."/>
            <person name="Lokyitsang Y."/>
            <person name="Lucien O."/>
            <person name="Lui A."/>
            <person name="Ma L.J."/>
            <person name="Mabbitt R."/>
            <person name="Macdonald J."/>
            <person name="Maclean C."/>
            <person name="Major J."/>
            <person name="Manning J."/>
            <person name="Marabella R."/>
            <person name="Maru K."/>
            <person name="Matthews C."/>
            <person name="Mauceli E."/>
            <person name="Mccarthy M."/>
            <person name="Mcdonough S."/>
            <person name="Mcghee T."/>
            <person name="Meldrim J."/>
            <person name="Meneus L."/>
            <person name="Mesirov J."/>
            <person name="Mihalev A."/>
            <person name="Mihova T."/>
            <person name="Mikkelsen T."/>
            <person name="Mlenga V."/>
            <person name="Moru K."/>
            <person name="Mozes J."/>
            <person name="Mulrain L."/>
            <person name="Munson G."/>
            <person name="Naylor J."/>
            <person name="Newes C."/>
            <person name="Nguyen C."/>
            <person name="Nguyen N."/>
            <person name="Nguyen T."/>
            <person name="Nicol R."/>
            <person name="Nielsen C."/>
            <person name="Nizzari M."/>
            <person name="Norbu C."/>
            <person name="Norbu N."/>
            <person name="O'donnell P."/>
            <person name="Okoawo O."/>
            <person name="O'leary S."/>
            <person name="Omotosho B."/>
            <person name="O'neill K."/>
            <person name="Osman S."/>
            <person name="Parker S."/>
            <person name="Perrin D."/>
            <person name="Phunkhang P."/>
            <person name="Piqani B."/>
            <person name="Purcell S."/>
            <person name="Rachupka T."/>
            <person name="Ramasamy U."/>
            <person name="Rameau R."/>
            <person name="Ray V."/>
            <person name="Raymond C."/>
            <person name="Retta R."/>
            <person name="Richardson S."/>
            <person name="Rise C."/>
            <person name="Rodriguez J."/>
            <person name="Rogers J."/>
            <person name="Rogov P."/>
            <person name="Rutman M."/>
            <person name="Schupbach R."/>
            <person name="Seaman C."/>
            <person name="Settipalli S."/>
            <person name="Sharpe T."/>
            <person name="Sheridan J."/>
            <person name="Sherpa N."/>
            <person name="Shi J."/>
            <person name="Smirnov S."/>
            <person name="Smith C."/>
            <person name="Sougnez C."/>
            <person name="Spencer B."/>
            <person name="Stalker J."/>
            <person name="Stange-thomann N."/>
            <person name="Stavropoulos S."/>
            <person name="Stetson K."/>
            <person name="Stone C."/>
            <person name="Stone S."/>
            <person name="Stubbs M."/>
            <person name="Talamas J."/>
            <person name="Tchuinga P."/>
            <person name="Tenzing P."/>
            <person name="Tesfaye S."/>
            <person name="Theodore J."/>
            <person name="Thoulutsang Y."/>
            <person name="Topham K."/>
            <person name="Towey S."/>
            <person name="Tsamla T."/>
            <person name="Tsomo N."/>
            <person name="Vallee D."/>
            <person name="Vassiliev H."/>
            <person name="Venkataraman V."/>
            <person name="Vinson J."/>
            <person name="Vo A."/>
            <person name="Wade C."/>
            <person name="Wang S."/>
            <person name="Wangchuk T."/>
            <person name="Wangdi T."/>
            <person name="Whittaker C."/>
            <person name="Wilkinson J."/>
            <person name="Wu Y."/>
            <person name="Wyman D."/>
            <person name="Yadav S."/>
            <person name="Yang S."/>
            <person name="Yang X."/>
            <person name="Yeager S."/>
            <person name="Yee E."/>
            <person name="Young G."/>
            <person name="Zainoun J."/>
            <person name="Zembeck L."/>
            <person name="Zimmer A."/>
            <person name="Zody M."/>
            <person name="Lander E."/>
        </authorList>
    </citation>
    <scope>NUCLEOTIDE SEQUENCE [LARGE SCALE GENOMIC DNA]</scope>
</reference>
<comment type="subcellular location">
    <subcellularLocation>
        <location evidence="1">Membrane</location>
        <topology evidence="1">Single-pass type I membrane protein</topology>
    </subcellularLocation>
</comment>
<keyword evidence="4" id="KW-0723">Serine/threonine-protein kinase</keyword>
<evidence type="ECO:0000256" key="11">
    <source>
        <dbReference type="ARBA" id="ARBA00022989"/>
    </source>
</evidence>
<organism evidence="15 16">
    <name type="scientific">Ciona savignyi</name>
    <name type="common">Pacific transparent sea squirt</name>
    <dbReference type="NCBI Taxonomy" id="51511"/>
    <lineage>
        <taxon>Eukaryota</taxon>
        <taxon>Metazoa</taxon>
        <taxon>Chordata</taxon>
        <taxon>Tunicata</taxon>
        <taxon>Ascidiacea</taxon>
        <taxon>Phlebobranchia</taxon>
        <taxon>Cionidae</taxon>
        <taxon>Ciona</taxon>
    </lineage>
</organism>
<reference evidence="15" key="2">
    <citation type="submission" date="2025-08" db="UniProtKB">
        <authorList>
            <consortium name="Ensembl"/>
        </authorList>
    </citation>
    <scope>IDENTIFICATION</scope>
</reference>
<evidence type="ECO:0000256" key="4">
    <source>
        <dbReference type="ARBA" id="ARBA00022527"/>
    </source>
</evidence>
<evidence type="ECO:0000256" key="5">
    <source>
        <dbReference type="ARBA" id="ARBA00022679"/>
    </source>
</evidence>
<dbReference type="EC" id="2.7.11.30" evidence="3"/>
<keyword evidence="13" id="KW-0675">Receptor</keyword>
<dbReference type="SUPFAM" id="SSF56112">
    <property type="entry name" value="Protein kinase-like (PK-like)"/>
    <property type="match status" value="1"/>
</dbReference>
<dbReference type="InterPro" id="IPR000333">
    <property type="entry name" value="TGFB_receptor"/>
</dbReference>
<evidence type="ECO:0000256" key="7">
    <source>
        <dbReference type="ARBA" id="ARBA00022729"/>
    </source>
</evidence>
<keyword evidence="9" id="KW-0418">Kinase</keyword>
<dbReference type="GeneTree" id="ENSGT00940000168401"/>
<dbReference type="Pfam" id="PF00069">
    <property type="entry name" value="Pkinase"/>
    <property type="match status" value="1"/>
</dbReference>
<accession>H2YCZ8</accession>
<keyword evidence="11" id="KW-1133">Transmembrane helix</keyword>
<dbReference type="InterPro" id="IPR011009">
    <property type="entry name" value="Kinase-like_dom_sf"/>
</dbReference>
<evidence type="ECO:0000256" key="2">
    <source>
        <dbReference type="ARBA" id="ARBA00009605"/>
    </source>
</evidence>
<evidence type="ECO:0000256" key="1">
    <source>
        <dbReference type="ARBA" id="ARBA00004479"/>
    </source>
</evidence>
<reference evidence="15" key="3">
    <citation type="submission" date="2025-09" db="UniProtKB">
        <authorList>
            <consortium name="Ensembl"/>
        </authorList>
    </citation>
    <scope>IDENTIFICATION</scope>
</reference>
<dbReference type="PANTHER" id="PTHR23255:SF71">
    <property type="entry name" value="RECEPTOR PROTEIN SERINE_THREONINE KINASE"/>
    <property type="match status" value="1"/>
</dbReference>
<keyword evidence="6" id="KW-0812">Transmembrane</keyword>
<evidence type="ECO:0000256" key="8">
    <source>
        <dbReference type="ARBA" id="ARBA00022741"/>
    </source>
</evidence>
<evidence type="ECO:0000256" key="13">
    <source>
        <dbReference type="ARBA" id="ARBA00023170"/>
    </source>
</evidence>
<keyword evidence="12" id="KW-0472">Membrane</keyword>
<dbReference type="GO" id="GO:0005524">
    <property type="term" value="F:ATP binding"/>
    <property type="evidence" value="ECO:0007669"/>
    <property type="project" value="UniProtKB-KW"/>
</dbReference>
<dbReference type="Gene3D" id="1.10.510.10">
    <property type="entry name" value="Transferase(Phosphotransferase) domain 1"/>
    <property type="match status" value="2"/>
</dbReference>
<dbReference type="AlphaFoldDB" id="H2YCZ8"/>
<name>H2YCZ8_CIOSA</name>
<keyword evidence="7" id="KW-0732">Signal</keyword>
<dbReference type="PROSITE" id="PS50011">
    <property type="entry name" value="PROTEIN_KINASE_DOM"/>
    <property type="match status" value="1"/>
</dbReference>
<dbReference type="Proteomes" id="UP000007875">
    <property type="component" value="Unassembled WGS sequence"/>
</dbReference>
<dbReference type="InterPro" id="IPR000719">
    <property type="entry name" value="Prot_kinase_dom"/>
</dbReference>